<dbReference type="Gene3D" id="2.20.100.10">
    <property type="entry name" value="Thrombospondin type-1 (TSP1) repeat"/>
    <property type="match status" value="7"/>
</dbReference>
<dbReference type="SUPFAM" id="SSF82895">
    <property type="entry name" value="TSP-1 type 1 repeat"/>
    <property type="match status" value="5"/>
</dbReference>
<evidence type="ECO:0000256" key="3">
    <source>
        <dbReference type="SAM" id="MobiDB-lite"/>
    </source>
</evidence>
<keyword evidence="4" id="KW-0732">Signal</keyword>
<dbReference type="InterPro" id="IPR054019">
    <property type="entry name" value="CFP_TSR_C"/>
</dbReference>
<reference evidence="5" key="2">
    <citation type="submission" date="2025-09" db="UniProtKB">
        <authorList>
            <consortium name="Ensembl"/>
        </authorList>
    </citation>
    <scope>IDENTIFICATION</scope>
</reference>
<dbReference type="GeneID" id="115533391"/>
<feature type="chain" id="PRO_5045429136" description="Properdin" evidence="4">
    <location>
        <begin position="21"/>
        <end position="574"/>
    </location>
</feature>
<dbReference type="InterPro" id="IPR052065">
    <property type="entry name" value="Compl_asym_regulator"/>
</dbReference>
<gene>
    <name evidence="5" type="primary">cfp</name>
</gene>
<dbReference type="OMA" id="CQACRSP"/>
<dbReference type="RefSeq" id="XP_030199765.1">
    <property type="nucleotide sequence ID" value="XM_030343905.1"/>
</dbReference>
<dbReference type="GeneTree" id="ENSGT00940000154614"/>
<dbReference type="PANTHER" id="PTHR22906:SF21">
    <property type="entry name" value="SEMA DOMAIN-CONTAINING PROTEIN"/>
    <property type="match status" value="1"/>
</dbReference>
<evidence type="ECO:0000313" key="6">
    <source>
        <dbReference type="Proteomes" id="UP000694546"/>
    </source>
</evidence>
<dbReference type="Pfam" id="PF00090">
    <property type="entry name" value="TSP_1"/>
    <property type="match status" value="5"/>
</dbReference>
<dbReference type="SMART" id="SM00209">
    <property type="entry name" value="TSP1"/>
    <property type="match status" value="8"/>
</dbReference>
<proteinExistence type="predicted"/>
<evidence type="ECO:0008006" key="7">
    <source>
        <dbReference type="Google" id="ProtNLM"/>
    </source>
</evidence>
<dbReference type="Proteomes" id="UP000694546">
    <property type="component" value="Chromosome 2"/>
</dbReference>
<accession>A0A8C4Z4G4</accession>
<keyword evidence="6" id="KW-1185">Reference proteome</keyword>
<organism evidence="5 6">
    <name type="scientific">Gadus morhua</name>
    <name type="common">Atlantic cod</name>
    <dbReference type="NCBI Taxonomy" id="8049"/>
    <lineage>
        <taxon>Eukaryota</taxon>
        <taxon>Metazoa</taxon>
        <taxon>Chordata</taxon>
        <taxon>Craniata</taxon>
        <taxon>Vertebrata</taxon>
        <taxon>Euteleostomi</taxon>
        <taxon>Actinopterygii</taxon>
        <taxon>Neopterygii</taxon>
        <taxon>Teleostei</taxon>
        <taxon>Neoteleostei</taxon>
        <taxon>Acanthomorphata</taxon>
        <taxon>Zeiogadaria</taxon>
        <taxon>Gadariae</taxon>
        <taxon>Gadiformes</taxon>
        <taxon>Gadoidei</taxon>
        <taxon>Gadidae</taxon>
        <taxon>Gadus</taxon>
    </lineage>
</organism>
<dbReference type="Pfam" id="PF18487">
    <property type="entry name" value="TSR"/>
    <property type="match status" value="1"/>
</dbReference>
<dbReference type="InterPro" id="IPR049536">
    <property type="entry name" value="CFP_TSR-0"/>
</dbReference>
<dbReference type="InterPro" id="IPR000884">
    <property type="entry name" value="TSP1_rpt"/>
</dbReference>
<dbReference type="OrthoDB" id="446173at2759"/>
<dbReference type="Pfam" id="PF22195">
    <property type="entry name" value="TSP1_CFP_C"/>
    <property type="match status" value="1"/>
</dbReference>
<dbReference type="InterPro" id="IPR036383">
    <property type="entry name" value="TSP1_rpt_sf"/>
</dbReference>
<dbReference type="PANTHER" id="PTHR22906">
    <property type="entry name" value="PROPERDIN"/>
    <property type="match status" value="1"/>
</dbReference>
<protein>
    <recommendedName>
        <fullName evidence="7">Properdin</fullName>
    </recommendedName>
</protein>
<feature type="region of interest" description="Disordered" evidence="3">
    <location>
        <begin position="327"/>
        <end position="347"/>
    </location>
</feature>
<evidence type="ECO:0000256" key="1">
    <source>
        <dbReference type="ARBA" id="ARBA00022737"/>
    </source>
</evidence>
<evidence type="ECO:0000256" key="2">
    <source>
        <dbReference type="ARBA" id="ARBA00023157"/>
    </source>
</evidence>
<keyword evidence="2" id="KW-1015">Disulfide bond</keyword>
<sequence>MRGLPTVVLLLVIALGQAEARQSRCFARFNLVSGQCEEELATVDEDDCCQNPHYGFIDAAGECQFCGSPVWTDWTPWSKCWNMCGSGVVERTRKCHGLSECSGVQASHEMKPCESDACCPVAKWEVWGDWGPCSVSCGSVPGHRERQRVCSHPTPGCELTCKGPGSETKACESESQPCPVHGGWDHWSGWSPCTDVCIQGPFSEDRLGVYPTRRRDRACSSPAPSTTPVGNDCHGNNEDIQNCSELPNCPVDGGWGAWGPAGACSTSCGQGLKLVIRQCDNPPPQYGGQHCVGNSTKTEICMKPCPVHGVWTGWAEWADCTASCHSNRDSTRSRLRSCSNPAPSSDGNKCLGEGTERLKCDELPNCPVDGAWGKWGDYGDCTVTCGVGQRISLRACDNPAPQHLGEQCLGSSSKAKTCTTNTHCPIDGVWSDWSDWGDCKDRGEPVGCSMRQGSQSRSGSCLGRDFGGKGCPPPAGGGTMFQMRGCYDIHNCNTMPGLGWSEWSEWGVCTRSRDNKMKSLRVRVCEPDLREYSPYNHRGREMSFSGTPKPRCTRSSTDVRELVECIQLPVVHLE</sequence>
<reference evidence="5" key="1">
    <citation type="submission" date="2025-08" db="UniProtKB">
        <authorList>
            <consortium name="Ensembl"/>
        </authorList>
    </citation>
    <scope>IDENTIFICATION</scope>
</reference>
<evidence type="ECO:0000313" key="5">
    <source>
        <dbReference type="Ensembl" id="ENSGMOP00000005548.2"/>
    </source>
</evidence>
<dbReference type="PROSITE" id="PS50092">
    <property type="entry name" value="TSP1"/>
    <property type="match status" value="6"/>
</dbReference>
<name>A0A8C4Z4G4_GADMO</name>
<feature type="compositionally biased region" description="Polar residues" evidence="3">
    <location>
        <begin position="336"/>
        <end position="347"/>
    </location>
</feature>
<dbReference type="Ensembl" id="ENSGMOT00000005714.2">
    <property type="protein sequence ID" value="ENSGMOP00000005548.2"/>
    <property type="gene ID" value="ENSGMOG00000005234.2"/>
</dbReference>
<keyword evidence="1" id="KW-0677">Repeat</keyword>
<feature type="signal peptide" evidence="4">
    <location>
        <begin position="1"/>
        <end position="20"/>
    </location>
</feature>
<evidence type="ECO:0000256" key="4">
    <source>
        <dbReference type="SAM" id="SignalP"/>
    </source>
</evidence>
<dbReference type="AlphaFoldDB" id="A0A8C4Z4G4"/>